<dbReference type="EMBL" id="CAJJDP010000033">
    <property type="protein sequence ID" value="CAD8156929.1"/>
    <property type="molecule type" value="Genomic_DNA"/>
</dbReference>
<name>A0A8S1U0Q3_PAROT</name>
<dbReference type="InterPro" id="IPR017975">
    <property type="entry name" value="Tubulin_CS"/>
</dbReference>
<comment type="caution">
    <text evidence="6">The sequence shown here is derived from an EMBL/GenBank/DDBJ whole genome shotgun (WGS) entry which is preliminary data.</text>
</comment>
<keyword evidence="7" id="KW-1185">Reference proteome</keyword>
<dbReference type="InterPro" id="IPR003008">
    <property type="entry name" value="Tubulin_FtsZ_GTPase"/>
</dbReference>
<dbReference type="PANTHER" id="PTHR11588">
    <property type="entry name" value="TUBULIN"/>
    <property type="match status" value="1"/>
</dbReference>
<sequence length="187" mass="21521">MDRLDEFVITSSTSGGTGSGLFDSLSHMLIETDFQKVRQNGFIIFPTSDMSNNIVGLYDAVLSSILMNKNFDSITVFDSKSMYDVIDHQLDLDFVVYKHLNNLVAQVISSYTGLKRINSCDNFKLFQNICPYPIIHYLISSYGKLTSINDYTRKEFEYGQFIKYLSKKSKDFINVLKILDIFLLPYY</sequence>
<evidence type="ECO:0000256" key="3">
    <source>
        <dbReference type="ARBA" id="ARBA00022741"/>
    </source>
</evidence>
<keyword evidence="2" id="KW-0493">Microtubule</keyword>
<evidence type="ECO:0000313" key="6">
    <source>
        <dbReference type="EMBL" id="CAD8156929.1"/>
    </source>
</evidence>
<dbReference type="Pfam" id="PF00091">
    <property type="entry name" value="Tubulin"/>
    <property type="match status" value="1"/>
</dbReference>
<evidence type="ECO:0000256" key="4">
    <source>
        <dbReference type="ARBA" id="ARBA00023134"/>
    </source>
</evidence>
<evidence type="ECO:0000256" key="2">
    <source>
        <dbReference type="ARBA" id="ARBA00022701"/>
    </source>
</evidence>
<evidence type="ECO:0000313" key="7">
    <source>
        <dbReference type="Proteomes" id="UP000683925"/>
    </source>
</evidence>
<evidence type="ECO:0000256" key="1">
    <source>
        <dbReference type="ARBA" id="ARBA00009636"/>
    </source>
</evidence>
<dbReference type="PROSITE" id="PS00227">
    <property type="entry name" value="TUBULIN"/>
    <property type="match status" value="1"/>
</dbReference>
<evidence type="ECO:0000259" key="5">
    <source>
        <dbReference type="Pfam" id="PF00091"/>
    </source>
</evidence>
<dbReference type="GO" id="GO:0005525">
    <property type="term" value="F:GTP binding"/>
    <property type="evidence" value="ECO:0007669"/>
    <property type="project" value="UniProtKB-KW"/>
</dbReference>
<feature type="domain" description="Tubulin/FtsZ GTPase" evidence="5">
    <location>
        <begin position="1"/>
        <end position="87"/>
    </location>
</feature>
<keyword evidence="4" id="KW-0342">GTP-binding</keyword>
<dbReference type="OrthoDB" id="322165at2759"/>
<dbReference type="Proteomes" id="UP000683925">
    <property type="component" value="Unassembled WGS sequence"/>
</dbReference>
<gene>
    <name evidence="6" type="ORF">POCTA_138.1.T0330040</name>
</gene>
<protein>
    <recommendedName>
        <fullName evidence="5">Tubulin/FtsZ GTPase domain-containing protein</fullName>
    </recommendedName>
</protein>
<dbReference type="GO" id="GO:0007017">
    <property type="term" value="P:microtubule-based process"/>
    <property type="evidence" value="ECO:0007669"/>
    <property type="project" value="InterPro"/>
</dbReference>
<dbReference type="InterPro" id="IPR000217">
    <property type="entry name" value="Tubulin"/>
</dbReference>
<keyword evidence="3" id="KW-0547">Nucleotide-binding</keyword>
<dbReference type="GO" id="GO:0005874">
    <property type="term" value="C:microtubule"/>
    <property type="evidence" value="ECO:0007669"/>
    <property type="project" value="UniProtKB-KW"/>
</dbReference>
<dbReference type="OMA" id="SSEKACH"/>
<organism evidence="6 7">
    <name type="scientific">Paramecium octaurelia</name>
    <dbReference type="NCBI Taxonomy" id="43137"/>
    <lineage>
        <taxon>Eukaryota</taxon>
        <taxon>Sar</taxon>
        <taxon>Alveolata</taxon>
        <taxon>Ciliophora</taxon>
        <taxon>Intramacronucleata</taxon>
        <taxon>Oligohymenophorea</taxon>
        <taxon>Peniculida</taxon>
        <taxon>Parameciidae</taxon>
        <taxon>Paramecium</taxon>
    </lineage>
</organism>
<reference evidence="6" key="1">
    <citation type="submission" date="2021-01" db="EMBL/GenBank/DDBJ databases">
        <authorList>
            <consortium name="Genoscope - CEA"/>
            <person name="William W."/>
        </authorList>
    </citation>
    <scope>NUCLEOTIDE SEQUENCE</scope>
</reference>
<dbReference type="AlphaFoldDB" id="A0A8S1U0Q3"/>
<accession>A0A8S1U0Q3</accession>
<comment type="similarity">
    <text evidence="1">Belongs to the tubulin family.</text>
</comment>
<proteinExistence type="inferred from homology"/>